<gene>
    <name evidence="1" type="ORF">NPIL_55721</name>
</gene>
<accession>A0A8X6QHN8</accession>
<dbReference type="AlphaFoldDB" id="A0A8X6QHN8"/>
<evidence type="ECO:0000313" key="2">
    <source>
        <dbReference type="Proteomes" id="UP000887013"/>
    </source>
</evidence>
<dbReference type="Proteomes" id="UP000887013">
    <property type="component" value="Unassembled WGS sequence"/>
</dbReference>
<name>A0A8X6QHN8_NEPPI</name>
<organism evidence="1 2">
    <name type="scientific">Nephila pilipes</name>
    <name type="common">Giant wood spider</name>
    <name type="synonym">Nephila maculata</name>
    <dbReference type="NCBI Taxonomy" id="299642"/>
    <lineage>
        <taxon>Eukaryota</taxon>
        <taxon>Metazoa</taxon>
        <taxon>Ecdysozoa</taxon>
        <taxon>Arthropoda</taxon>
        <taxon>Chelicerata</taxon>
        <taxon>Arachnida</taxon>
        <taxon>Araneae</taxon>
        <taxon>Araneomorphae</taxon>
        <taxon>Entelegynae</taxon>
        <taxon>Araneoidea</taxon>
        <taxon>Nephilidae</taxon>
        <taxon>Nephila</taxon>
    </lineage>
</organism>
<evidence type="ECO:0000313" key="1">
    <source>
        <dbReference type="EMBL" id="GFU27628.1"/>
    </source>
</evidence>
<sequence length="84" mass="9554">MKRPEADLTYYETIHELPADFLLARGPWVWGCIHSSAFPLNIISESHINVKREFLTLPIKGIMLIMSSLGPDTILESFIVTVRL</sequence>
<keyword evidence="2" id="KW-1185">Reference proteome</keyword>
<protein>
    <submittedName>
        <fullName evidence="1">Uncharacterized protein</fullName>
    </submittedName>
</protein>
<dbReference type="EMBL" id="BMAW01128829">
    <property type="protein sequence ID" value="GFU27628.1"/>
    <property type="molecule type" value="Genomic_DNA"/>
</dbReference>
<proteinExistence type="predicted"/>
<comment type="caution">
    <text evidence="1">The sequence shown here is derived from an EMBL/GenBank/DDBJ whole genome shotgun (WGS) entry which is preliminary data.</text>
</comment>
<reference evidence="1" key="1">
    <citation type="submission" date="2020-08" db="EMBL/GenBank/DDBJ databases">
        <title>Multicomponent nature underlies the extraordinary mechanical properties of spider dragline silk.</title>
        <authorList>
            <person name="Kono N."/>
            <person name="Nakamura H."/>
            <person name="Mori M."/>
            <person name="Yoshida Y."/>
            <person name="Ohtoshi R."/>
            <person name="Malay A.D."/>
            <person name="Moran D.A.P."/>
            <person name="Tomita M."/>
            <person name="Numata K."/>
            <person name="Arakawa K."/>
        </authorList>
    </citation>
    <scope>NUCLEOTIDE SEQUENCE</scope>
</reference>